<keyword evidence="7" id="KW-1185">Reference proteome</keyword>
<gene>
    <name evidence="6" type="ORF">RB653_003182</name>
</gene>
<dbReference type="PANTHER" id="PTHR24032">
    <property type="entry name" value="EGF-LIKE DOMAIN-CONTAINING PROTEIN-RELATED-RELATED"/>
    <property type="match status" value="1"/>
</dbReference>
<feature type="disulfide bond" evidence="2">
    <location>
        <begin position="1925"/>
        <end position="1934"/>
    </location>
</feature>
<comment type="caution">
    <text evidence="2">Lacks conserved residue(s) required for the propagation of feature annotation.</text>
</comment>
<dbReference type="InterPro" id="IPR054484">
    <property type="entry name" value="ComC_SSD"/>
</dbReference>
<evidence type="ECO:0000313" key="6">
    <source>
        <dbReference type="EMBL" id="KAK5578229.1"/>
    </source>
</evidence>
<reference evidence="6 7" key="1">
    <citation type="submission" date="2023-11" db="EMBL/GenBank/DDBJ databases">
        <title>Dfirmibasis_genome.</title>
        <authorList>
            <person name="Edelbroek B."/>
            <person name="Kjellin J."/>
            <person name="Jerlstrom-Hultqvist J."/>
            <person name="Soderbom F."/>
        </authorList>
    </citation>
    <scope>NUCLEOTIDE SEQUENCE [LARGE SCALE GENOMIC DNA]</scope>
    <source>
        <strain evidence="6 7">TNS-C-14</strain>
    </source>
</reference>
<dbReference type="InterPro" id="IPR003325">
    <property type="entry name" value="TerD"/>
</dbReference>
<feature type="compositionally biased region" description="Low complexity" evidence="3">
    <location>
        <begin position="72"/>
        <end position="81"/>
    </location>
</feature>
<dbReference type="InterPro" id="IPR057015">
    <property type="entry name" value="B-sand_ComC_2nd"/>
</dbReference>
<dbReference type="InterPro" id="IPR032675">
    <property type="entry name" value="LRR_dom_sf"/>
</dbReference>
<accession>A0AAN7TRR0</accession>
<dbReference type="InterPro" id="IPR002909">
    <property type="entry name" value="IPT_dom"/>
</dbReference>
<feature type="compositionally biased region" description="Polar residues" evidence="3">
    <location>
        <begin position="9"/>
        <end position="42"/>
    </location>
</feature>
<dbReference type="InterPro" id="IPR000742">
    <property type="entry name" value="EGF"/>
</dbReference>
<dbReference type="Gene3D" id="2.60.60.30">
    <property type="entry name" value="sav2460 like domains"/>
    <property type="match status" value="1"/>
</dbReference>
<dbReference type="Pfam" id="PF22933">
    <property type="entry name" value="ComC_SSD"/>
    <property type="match status" value="2"/>
</dbReference>
<feature type="domain" description="EGF-like" evidence="5">
    <location>
        <begin position="1937"/>
        <end position="1974"/>
    </location>
</feature>
<evidence type="ECO:0000313" key="7">
    <source>
        <dbReference type="Proteomes" id="UP001344447"/>
    </source>
</evidence>
<keyword evidence="4" id="KW-0812">Transmembrane</keyword>
<dbReference type="InterPro" id="IPR053331">
    <property type="entry name" value="EGF-like_comC"/>
</dbReference>
<sequence length="2410" mass="266559">MYNPPPPTGSQGNNNYYRQPSSTPGVSNPNPQANQFLPPNTQAPRPGFPPSAPPPSAPPAGQYSMPPPPPAQQQQAGQYGMPPTPTGSGIGAGVSLVKDQQISLSKEDPYLRKLTVGLGWDVNTTPSAPFDLDAVVFMLGANGMVRQPSDFIFYNNKQSRDGSIFHHGDNLTGAGDGDDEVVSVNLQAVSQDVTRLVFAVTIHQPELRRQNFSMVPRAFIRIANQETTRNICRYDLTNEGGLNTAMIVGEVYRDPQNPQNWSFIAVGKSFPGGLQFLCQIFGEINELNPAEYNCIENVLTKLGTISYVKNFTTIQGYNFCISNNFGSPVYVSCPHNKTIEQLSLRSLNQTYIVGDEFSCFSNLRQLTIINIKVSIVFFDTLPSTVSSLEQSGSEIIYGKLPPTVYYYNSNVDTQTNSTNLKFSWYTNLNLLYFSKFFYYVKSDFTFENDLDGSMIWKPFMSIFSTKVPSFRFIGGTIVLNLITGYDQSSWSNISFIDTLTIFDVSSYDKSLFPSIQLSQLRSNNLTKLTFDMPLNEVQSLVDLSSIGKLMRTLSFVNVGRNFTISGGGGIMPIILPTNQAFENFQFCDGFIETLNFSLFENVQSLKLSNNLMLGSLPPFFNKTTHGKLKEFDISKNLITGTIDDSYCELDIFVSNNSLNGTIPSCFTCFFGLSDINLESRFIGNSFINLNQSSSPSIIVPNLVLDSVDNIYGIDYYNFLIFGENIGGNWVTYENIISKGSINLEVLIPNKLFSLIFLSNPPPIIQLVYSKTNQMYNFTLSTGNTPPQLNTVDWRSNSLELIFDGSFFTYNKSIVNITIGNDSCLVTNTTFYQINCKLSNVIDSSLQDILSFIIIGNLTTQFTLNPGVVNQILNCTQYNDCNGGGYYLSDIGECKCDSNHQGDDCSIPFAECLNECNNNIGQCNNQTGICLCPTNPYVWSGVDCSIPLHTLSAVLPSNTKGGNASIYGWFGNIHSNLQVFIGIKECKPIYNTSEFEIKCNAPAGTGLKSVSVIQNSINVTAKDIYQYYSTDKTCPNDCTSTSNGICNTTTGYCNCIGRWSGYDCSLFSNPSGGSGDTNGGSNNGLPGSNSTIDSNTGGNITNQQTNYQILITKLVEIDFSGKSIKEYTLLNKWTIYSNNSKMIYTFIQSIQNDQSNITYTIEEINKDREISFADVSFKLTSGSVKMTVSIENYQYSSNLNTLQLQMKSSVNEIQTNGINDCNNDQIEIDNKSNQDNSLNYIAIKKDAKVLNGRFIDRIESDGKSTFMQTVLVSKSNDSIIVGMNLPHCVKKCLIDPDFSVLISPEFTDECDGDKLNSQTLNKKEYDCIETLLTNLGSISNVNKNVTTSEYIFCGSNSVSPIVSIHCSEGSISTLYIGRQSNVIYTLKDEISCYQKLKDFSLLEVNYNSSALFNSFPKSLNKFSLVGINLNFSKFGENVQILSVSVYSQTIPTLIKFSWLVNTSQVILSPSVFLFKNSHLFTFENDLGDSQIWYSTYIKIISLNIPSFKNTQGFVVLTLVNGYDQSSWSKISECYGLLAFEIISDDLTLFPSDELSKIYSPSLSGLKIEVPFKSVTKMTNLSSISESIELLTFTKGGRDFTLGGLMPIILPSNEAFKTFVFNDGYINNLDISLFTNVKFLSLKNNSMSGTLPSVFIPTKLKSIDISNNNIYGELDDSLCELDITVTNNLMTGSIPSCFTCFFDLPEINLKSRFTGNNFTNIDQPSTLSIISPNLMFEKTDSSIGFLTLYHYNIFGKNLGGLWLANGLMDIVGVVFVAQVVKPNTLISFYTFSPLPSIITISYSKMNPNYTFTLSADNRPPQLNAIDWESDSLNLLFDGSYFSYNLSIINITIGNYNCQVTSANFYKINCKLSNSIDYSLRDILSFITIGNLTTQFTLNPGEINYITYCKNNCSGGGICLSDTGTCKCDSNHQGDDCSIPFVECLNECNNNIGQCNNQTGICVCPTNPYGWSGVDCSIPLHTISAVLPSNTKGGNASIYGWFGNIHSNLQVFIGNKECKPIYNTSEFEIKCNAPAGTGLKSVSVIQNSINVTAKDIYQYYSTDKTCPNDCTSTSNGICNTTTGYCNCIGRWSGYDCSLFSNPSGGGGGSNNGLPGSNSTIDNNTGNTNITNQQTNYQILITKLVEIDFSGKSIKEYILLNKWTIYSNNSKMIYTFIQSIQNDQCNITYTIEEINKDREISFADVIFKLTSGSVKMTVSIENYQYSSNLNTLQLQMKSSVNEIQTNGINDCNNDQIEIDNKSNQDNSLNYIAIKKDAKVLNGRFIDRIESDGKSTFMQTVLVSKSNDSIIVGMNLPHCVKKCLIDPDFSVLVSPEFADECDGDKRKSWFLPVVVVVPIVGITLIILLTVFIIKKRFVEIRINNTILKKKLALETEALTKAQATATVANGQTMLF</sequence>
<feature type="domain" description="EGF-like" evidence="5">
    <location>
        <begin position="1902"/>
        <end position="1935"/>
    </location>
</feature>
<dbReference type="Proteomes" id="UP001344447">
    <property type="component" value="Unassembled WGS sequence"/>
</dbReference>
<keyword evidence="4" id="KW-1133">Transmembrane helix</keyword>
<feature type="compositionally biased region" description="Low complexity" evidence="3">
    <location>
        <begin position="2108"/>
        <end position="2123"/>
    </location>
</feature>
<feature type="region of interest" description="Disordered" evidence="3">
    <location>
        <begin position="2104"/>
        <end position="2123"/>
    </location>
</feature>
<dbReference type="InterPro" id="IPR057013">
    <property type="entry name" value="LRR_ComC"/>
</dbReference>
<dbReference type="SUPFAM" id="SSF52058">
    <property type="entry name" value="L domain-like"/>
    <property type="match status" value="2"/>
</dbReference>
<dbReference type="PANTHER" id="PTHR24032:SF69">
    <property type="entry name" value="EGF-LIKE DOMAIN-CONTAINING PROTEIN"/>
    <property type="match status" value="1"/>
</dbReference>
<protein>
    <recommendedName>
        <fullName evidence="5">EGF-like domain-containing protein</fullName>
    </recommendedName>
</protein>
<dbReference type="Pfam" id="PF07974">
    <property type="entry name" value="EGF_2"/>
    <property type="match status" value="1"/>
</dbReference>
<keyword evidence="4" id="KW-0472">Membrane</keyword>
<dbReference type="PROSITE" id="PS00022">
    <property type="entry name" value="EGF_1"/>
    <property type="match status" value="4"/>
</dbReference>
<dbReference type="SMART" id="SM00181">
    <property type="entry name" value="EGF"/>
    <property type="match status" value="6"/>
</dbReference>
<evidence type="ECO:0000256" key="2">
    <source>
        <dbReference type="PROSITE-ProRule" id="PRU00076"/>
    </source>
</evidence>
<organism evidence="6 7">
    <name type="scientific">Dictyostelium firmibasis</name>
    <dbReference type="NCBI Taxonomy" id="79012"/>
    <lineage>
        <taxon>Eukaryota</taxon>
        <taxon>Amoebozoa</taxon>
        <taxon>Evosea</taxon>
        <taxon>Eumycetozoa</taxon>
        <taxon>Dictyostelia</taxon>
        <taxon>Dictyosteliales</taxon>
        <taxon>Dictyosteliaceae</taxon>
        <taxon>Dictyostelium</taxon>
    </lineage>
</organism>
<feature type="disulfide bond" evidence="2">
    <location>
        <begin position="1906"/>
        <end position="1916"/>
    </location>
</feature>
<dbReference type="PROSITE" id="PS50026">
    <property type="entry name" value="EGF_3"/>
    <property type="match status" value="2"/>
</dbReference>
<keyword evidence="1 2" id="KW-1015">Disulfide bond</keyword>
<dbReference type="Pfam" id="PF24141">
    <property type="entry name" value="LRR_ComC"/>
    <property type="match status" value="2"/>
</dbReference>
<dbReference type="CDD" id="cd06974">
    <property type="entry name" value="TerD_like"/>
    <property type="match status" value="1"/>
</dbReference>
<evidence type="ECO:0000256" key="3">
    <source>
        <dbReference type="SAM" id="MobiDB-lite"/>
    </source>
</evidence>
<dbReference type="Pfam" id="PF24143">
    <property type="entry name" value="Beta-sand_ComC_2nd"/>
    <property type="match status" value="2"/>
</dbReference>
<dbReference type="Pfam" id="PF01833">
    <property type="entry name" value="TIG"/>
    <property type="match status" value="1"/>
</dbReference>
<feature type="region of interest" description="Disordered" evidence="3">
    <location>
        <begin position="1074"/>
        <end position="1097"/>
    </location>
</feature>
<dbReference type="InterPro" id="IPR013111">
    <property type="entry name" value="EGF_extracell"/>
</dbReference>
<dbReference type="EMBL" id="JAVFKY010000004">
    <property type="protein sequence ID" value="KAK5578229.1"/>
    <property type="molecule type" value="Genomic_DNA"/>
</dbReference>
<comment type="caution">
    <text evidence="6">The sequence shown here is derived from an EMBL/GenBank/DDBJ whole genome shotgun (WGS) entry which is preliminary data.</text>
</comment>
<evidence type="ECO:0000259" key="5">
    <source>
        <dbReference type="PROSITE" id="PS50026"/>
    </source>
</evidence>
<evidence type="ECO:0000256" key="4">
    <source>
        <dbReference type="SAM" id="Phobius"/>
    </source>
</evidence>
<feature type="compositionally biased region" description="Pro residues" evidence="3">
    <location>
        <begin position="46"/>
        <end position="58"/>
    </location>
</feature>
<keyword evidence="2" id="KW-0245">EGF-like domain</keyword>
<feature type="region of interest" description="Disordered" evidence="3">
    <location>
        <begin position="1"/>
        <end position="92"/>
    </location>
</feature>
<dbReference type="Gene3D" id="3.80.10.10">
    <property type="entry name" value="Ribonuclease Inhibitor"/>
    <property type="match status" value="2"/>
</dbReference>
<evidence type="ECO:0000256" key="1">
    <source>
        <dbReference type="ARBA" id="ARBA00023157"/>
    </source>
</evidence>
<dbReference type="Pfam" id="PF02342">
    <property type="entry name" value="TerD"/>
    <property type="match status" value="1"/>
</dbReference>
<name>A0AAN7TRR0_9MYCE</name>
<proteinExistence type="predicted"/>
<feature type="transmembrane region" description="Helical" evidence="4">
    <location>
        <begin position="2344"/>
        <end position="2368"/>
    </location>
</feature>